<dbReference type="OrthoDB" id="2985014at2759"/>
<feature type="region of interest" description="Disordered" evidence="6">
    <location>
        <begin position="224"/>
        <end position="247"/>
    </location>
</feature>
<feature type="transmembrane region" description="Helical" evidence="7">
    <location>
        <begin position="192"/>
        <end position="214"/>
    </location>
</feature>
<feature type="transmembrane region" description="Helical" evidence="7">
    <location>
        <begin position="302"/>
        <end position="322"/>
    </location>
</feature>
<feature type="region of interest" description="Disordered" evidence="6">
    <location>
        <begin position="1"/>
        <end position="21"/>
    </location>
</feature>
<dbReference type="AlphaFoldDB" id="A0A5M9MJE1"/>
<evidence type="ECO:0000256" key="6">
    <source>
        <dbReference type="SAM" id="MobiDB-lite"/>
    </source>
</evidence>
<evidence type="ECO:0000256" key="2">
    <source>
        <dbReference type="ARBA" id="ARBA00022448"/>
    </source>
</evidence>
<protein>
    <recommendedName>
        <fullName evidence="8">Major facilitator superfamily (MFS) profile domain-containing protein</fullName>
    </recommendedName>
</protein>
<dbReference type="Proteomes" id="UP000324241">
    <property type="component" value="Unassembled WGS sequence"/>
</dbReference>
<dbReference type="EMBL" id="QUQM01000006">
    <property type="protein sequence ID" value="KAA8645073.1"/>
    <property type="molecule type" value="Genomic_DNA"/>
</dbReference>
<dbReference type="GeneID" id="54331987"/>
<dbReference type="InterPro" id="IPR011701">
    <property type="entry name" value="MFS"/>
</dbReference>
<keyword evidence="4 7" id="KW-1133">Transmembrane helix</keyword>
<evidence type="ECO:0000256" key="1">
    <source>
        <dbReference type="ARBA" id="ARBA00004141"/>
    </source>
</evidence>
<dbReference type="PANTHER" id="PTHR43791">
    <property type="entry name" value="PERMEASE-RELATED"/>
    <property type="match status" value="1"/>
</dbReference>
<comment type="subcellular location">
    <subcellularLocation>
        <location evidence="1">Membrane</location>
        <topology evidence="1">Multi-pass membrane protein</topology>
    </subcellularLocation>
</comment>
<comment type="caution">
    <text evidence="9">The sequence shown here is derived from an EMBL/GenBank/DDBJ whole genome shotgun (WGS) entry which is preliminary data.</text>
</comment>
<dbReference type="RefSeq" id="XP_033424434.1">
    <property type="nucleotide sequence ID" value="XM_033573882.1"/>
</dbReference>
<evidence type="ECO:0000256" key="5">
    <source>
        <dbReference type="ARBA" id="ARBA00023136"/>
    </source>
</evidence>
<feature type="transmembrane region" description="Helical" evidence="7">
    <location>
        <begin position="124"/>
        <end position="147"/>
    </location>
</feature>
<dbReference type="PROSITE" id="PS50850">
    <property type="entry name" value="MFS"/>
    <property type="match status" value="1"/>
</dbReference>
<feature type="transmembrane region" description="Helical" evidence="7">
    <location>
        <begin position="99"/>
        <end position="118"/>
    </location>
</feature>
<dbReference type="InterPro" id="IPR020846">
    <property type="entry name" value="MFS_dom"/>
</dbReference>
<dbReference type="VEuPathDB" id="FungiDB:EYZ11_009400"/>
<reference evidence="9 10" key="1">
    <citation type="submission" date="2019-08" db="EMBL/GenBank/DDBJ databases">
        <title>The genome sequence of a newly discovered highly antifungal drug resistant Aspergillus species, Aspergillus tanneri NIH 1004.</title>
        <authorList>
            <person name="Mounaud S."/>
            <person name="Singh I."/>
            <person name="Joardar V."/>
            <person name="Pakala S."/>
            <person name="Pakala S."/>
            <person name="Venepally P."/>
            <person name="Chung J.K."/>
            <person name="Losada L."/>
            <person name="Nierman W.C."/>
        </authorList>
    </citation>
    <scope>NUCLEOTIDE SEQUENCE [LARGE SCALE GENOMIC DNA]</scope>
    <source>
        <strain evidence="9 10">NIH1004</strain>
    </source>
</reference>
<evidence type="ECO:0000313" key="9">
    <source>
        <dbReference type="EMBL" id="KAA8645073.1"/>
    </source>
</evidence>
<dbReference type="GO" id="GO:0022857">
    <property type="term" value="F:transmembrane transporter activity"/>
    <property type="evidence" value="ECO:0007669"/>
    <property type="project" value="InterPro"/>
</dbReference>
<dbReference type="SUPFAM" id="SSF103473">
    <property type="entry name" value="MFS general substrate transporter"/>
    <property type="match status" value="1"/>
</dbReference>
<proteinExistence type="predicted"/>
<dbReference type="Gene3D" id="1.20.1250.20">
    <property type="entry name" value="MFS general substrate transporter like domains"/>
    <property type="match status" value="2"/>
</dbReference>
<dbReference type="Pfam" id="PF07690">
    <property type="entry name" value="MFS_1"/>
    <property type="match status" value="1"/>
</dbReference>
<organism evidence="9 10">
    <name type="scientific">Aspergillus tanneri</name>
    <dbReference type="NCBI Taxonomy" id="1220188"/>
    <lineage>
        <taxon>Eukaryota</taxon>
        <taxon>Fungi</taxon>
        <taxon>Dikarya</taxon>
        <taxon>Ascomycota</taxon>
        <taxon>Pezizomycotina</taxon>
        <taxon>Eurotiomycetes</taxon>
        <taxon>Eurotiomycetidae</taxon>
        <taxon>Eurotiales</taxon>
        <taxon>Aspergillaceae</taxon>
        <taxon>Aspergillus</taxon>
        <taxon>Aspergillus subgen. Circumdati</taxon>
    </lineage>
</organism>
<name>A0A5M9MJE1_9EURO</name>
<evidence type="ECO:0000256" key="7">
    <source>
        <dbReference type="SAM" id="Phobius"/>
    </source>
</evidence>
<feature type="transmembrane region" description="Helical" evidence="7">
    <location>
        <begin position="159"/>
        <end position="180"/>
    </location>
</feature>
<dbReference type="PANTHER" id="PTHR43791:SF32">
    <property type="entry name" value="MAJOR FACILITATOR SUPERFAMILY (MFS) PROFILE DOMAIN-CONTAINING PROTEIN"/>
    <property type="match status" value="1"/>
</dbReference>
<feature type="transmembrane region" description="Helical" evidence="7">
    <location>
        <begin position="328"/>
        <end position="349"/>
    </location>
</feature>
<dbReference type="GO" id="GO:0016020">
    <property type="term" value="C:membrane"/>
    <property type="evidence" value="ECO:0007669"/>
    <property type="project" value="UniProtKB-SubCell"/>
</dbReference>
<accession>A0A5M9MJE1</accession>
<keyword evidence="3 7" id="KW-0812">Transmembrane</keyword>
<feature type="domain" description="Major facilitator superfamily (MFS) profile" evidence="8">
    <location>
        <begin position="33"/>
        <end position="406"/>
    </location>
</feature>
<sequence length="406" mass="45136">MLQDIENESRSSSQPSGHKITSHETRKIADYQVLPLLVICFAVYQLDRTNIGSALTGGFADTISVDRNTINLGNQLMFMGVVVLEIPSNLILQRVGPRRWIGTQVLAFGTVASMQIFVQNRVDFLVTRTILGLTESGFIPGAMYTLSTWYTKEQLTKRIAVFFFGMFGGSAVSPLLGAALLKLDGKGNLAGWQWIFLVEGILSIVVSICLLLFLKEKTRNKRQQTALSDDSPDQKEESNNLVNDNAHDEKISPKDVWKTLTNIHKWPHFLATACVFSTWSPLITYTPSIIMSLGFSRIESNALAAIGSFATLPVIFLFAWLSDKTRRHGLIVIIAVAAYLTALILLRTIQPHVSRWNRIVLWTLVNGLAVGYHPIHNAWIQINCRSAAERSISVAYVIPSTDSENC</sequence>
<gene>
    <name evidence="9" type="ORF">ATNIH1004_009285</name>
</gene>
<evidence type="ECO:0000256" key="4">
    <source>
        <dbReference type="ARBA" id="ARBA00022989"/>
    </source>
</evidence>
<evidence type="ECO:0000256" key="3">
    <source>
        <dbReference type="ARBA" id="ARBA00022692"/>
    </source>
</evidence>
<dbReference type="InterPro" id="IPR036259">
    <property type="entry name" value="MFS_trans_sf"/>
</dbReference>
<evidence type="ECO:0000313" key="10">
    <source>
        <dbReference type="Proteomes" id="UP000324241"/>
    </source>
</evidence>
<keyword evidence="5 7" id="KW-0472">Membrane</keyword>
<evidence type="ECO:0000259" key="8">
    <source>
        <dbReference type="PROSITE" id="PS50850"/>
    </source>
</evidence>
<keyword evidence="2" id="KW-0813">Transport</keyword>